<evidence type="ECO:0000313" key="1">
    <source>
        <dbReference type="EMBL" id="GGG08108.1"/>
    </source>
</evidence>
<name>A0A917D3C4_9BACL</name>
<keyword evidence="2" id="KW-1185">Reference proteome</keyword>
<comment type="caution">
    <text evidence="1">The sequence shown here is derived from an EMBL/GenBank/DDBJ whole genome shotgun (WGS) entry which is preliminary data.</text>
</comment>
<proteinExistence type="predicted"/>
<accession>A0A917D3C4</accession>
<gene>
    <name evidence="1" type="ORF">GCM10010916_26240</name>
</gene>
<dbReference type="AlphaFoldDB" id="A0A917D3C4"/>
<protein>
    <submittedName>
        <fullName evidence="1">Uncharacterized protein</fullName>
    </submittedName>
</protein>
<dbReference type="EMBL" id="BMGR01000008">
    <property type="protein sequence ID" value="GGG08108.1"/>
    <property type="molecule type" value="Genomic_DNA"/>
</dbReference>
<sequence length="140" mass="14892">MQVSTVIGDAAYSEKDYLTYAKKNEIELVAKLNPLIIGLPAVLMILLHQRLEASGEQGGSIYTSEPSVYAGDFASPEQIIPPEGVTDDNGSPIPWEAVSRSTTIGGMLPRTAGCKVYSNERSARRTIKASASALGTTTMS</sequence>
<organism evidence="1 2">
    <name type="scientific">Paenibacillus abyssi</name>
    <dbReference type="NCBI Taxonomy" id="1340531"/>
    <lineage>
        <taxon>Bacteria</taxon>
        <taxon>Bacillati</taxon>
        <taxon>Bacillota</taxon>
        <taxon>Bacilli</taxon>
        <taxon>Bacillales</taxon>
        <taxon>Paenibacillaceae</taxon>
        <taxon>Paenibacillus</taxon>
    </lineage>
</organism>
<dbReference type="Proteomes" id="UP000644756">
    <property type="component" value="Unassembled WGS sequence"/>
</dbReference>
<evidence type="ECO:0000313" key="2">
    <source>
        <dbReference type="Proteomes" id="UP000644756"/>
    </source>
</evidence>
<reference evidence="1" key="2">
    <citation type="submission" date="2020-09" db="EMBL/GenBank/DDBJ databases">
        <authorList>
            <person name="Sun Q."/>
            <person name="Zhou Y."/>
        </authorList>
    </citation>
    <scope>NUCLEOTIDE SEQUENCE</scope>
    <source>
        <strain evidence="1">CGMCC 1.12987</strain>
    </source>
</reference>
<reference evidence="1" key="1">
    <citation type="journal article" date="2014" name="Int. J. Syst. Evol. Microbiol.">
        <title>Complete genome sequence of Corynebacterium casei LMG S-19264T (=DSM 44701T), isolated from a smear-ripened cheese.</title>
        <authorList>
            <consortium name="US DOE Joint Genome Institute (JGI-PGF)"/>
            <person name="Walter F."/>
            <person name="Albersmeier A."/>
            <person name="Kalinowski J."/>
            <person name="Ruckert C."/>
        </authorList>
    </citation>
    <scope>NUCLEOTIDE SEQUENCE</scope>
    <source>
        <strain evidence="1">CGMCC 1.12987</strain>
    </source>
</reference>